<comment type="caution">
    <text evidence="1">The sequence shown here is derived from an EMBL/GenBank/DDBJ whole genome shotgun (WGS) entry which is preliminary data.</text>
</comment>
<evidence type="ECO:0000313" key="2">
    <source>
        <dbReference type="Proteomes" id="UP000034502"/>
    </source>
</evidence>
<gene>
    <name evidence="1" type="ORF">UX86_C0050G0008</name>
</gene>
<dbReference type="EMBL" id="LCNU01000050">
    <property type="protein sequence ID" value="KKU62361.1"/>
    <property type="molecule type" value="Genomic_DNA"/>
</dbReference>
<proteinExistence type="predicted"/>
<sequence length="185" mass="21124">MAPWEAFEALSSRNPDTSEKEFSVTSSRILSTGDKIVLSQTLLGMFRKKVINRTVVSIIDDDTAEVTVERPGEPIVNLGEFPNFGMALQSYHLSSAIDSRYLTGQRIITGSFRVHRQDIFVPDGNNPMLIKGVNWLNDGFQKPHPVLMFYGRSLFSDDDPNDPTLKLWQRLEFKKALEEYQRQKK</sequence>
<evidence type="ECO:0000313" key="1">
    <source>
        <dbReference type="EMBL" id="KKU62361.1"/>
    </source>
</evidence>
<dbReference type="STRING" id="1618364.UX86_C0050G0008"/>
<reference evidence="1 2" key="1">
    <citation type="journal article" date="2015" name="Nature">
        <title>rRNA introns, odd ribosomes, and small enigmatic genomes across a large radiation of phyla.</title>
        <authorList>
            <person name="Brown C.T."/>
            <person name="Hug L.A."/>
            <person name="Thomas B.C."/>
            <person name="Sharon I."/>
            <person name="Castelle C.J."/>
            <person name="Singh A."/>
            <person name="Wilkins M.J."/>
            <person name="Williams K.H."/>
            <person name="Banfield J.F."/>
        </authorList>
    </citation>
    <scope>NUCLEOTIDE SEQUENCE [LARGE SCALE GENOMIC DNA]</scope>
</reference>
<dbReference type="AlphaFoldDB" id="A0A0G1RZ52"/>
<organism evidence="1 2">
    <name type="scientific">Candidatus Amesbacteria bacterium GW2011_GWC1_47_15</name>
    <dbReference type="NCBI Taxonomy" id="1618364"/>
    <lineage>
        <taxon>Bacteria</taxon>
        <taxon>Candidatus Amesiibacteriota</taxon>
    </lineage>
</organism>
<protein>
    <submittedName>
        <fullName evidence="1">Uncharacterized protein</fullName>
    </submittedName>
</protein>
<name>A0A0G1RZ52_9BACT</name>
<accession>A0A0G1RZ52</accession>
<dbReference type="PATRIC" id="fig|1618364.3.peg.1098"/>
<dbReference type="Proteomes" id="UP000034502">
    <property type="component" value="Unassembled WGS sequence"/>
</dbReference>